<dbReference type="InterPro" id="IPR050111">
    <property type="entry name" value="C-type_lectin/snaclec_domain"/>
</dbReference>
<dbReference type="OrthoDB" id="6154520at2759"/>
<protein>
    <submittedName>
        <fullName evidence="5">Aggrecan core protein</fullName>
    </submittedName>
</protein>
<feature type="domain" description="C-type lectin" evidence="3">
    <location>
        <begin position="167"/>
        <end position="288"/>
    </location>
</feature>
<dbReference type="PANTHER" id="PTHR22803">
    <property type="entry name" value="MANNOSE, PHOSPHOLIPASE, LECTIN RECEPTOR RELATED"/>
    <property type="match status" value="1"/>
</dbReference>
<accession>A0A1S3JSK4</accession>
<gene>
    <name evidence="5" type="primary">LOC106175726</name>
</gene>
<dbReference type="SMART" id="SM00034">
    <property type="entry name" value="CLECT"/>
    <property type="match status" value="1"/>
</dbReference>
<dbReference type="InterPro" id="IPR016186">
    <property type="entry name" value="C-type_lectin-like/link_sf"/>
</dbReference>
<name>A0A1S3JSK4_LINAN</name>
<keyword evidence="4" id="KW-1185">Reference proteome</keyword>
<evidence type="ECO:0000313" key="4">
    <source>
        <dbReference type="Proteomes" id="UP000085678"/>
    </source>
</evidence>
<dbReference type="KEGG" id="lak:106175726"/>
<dbReference type="STRING" id="7574.A0A1S3JSK4"/>
<dbReference type="RefSeq" id="XP_013413302.1">
    <property type="nucleotide sequence ID" value="XM_013557848.1"/>
</dbReference>
<dbReference type="InterPro" id="IPR016187">
    <property type="entry name" value="CTDL_fold"/>
</dbReference>
<dbReference type="AlphaFoldDB" id="A0A1S3JSK4"/>
<evidence type="ECO:0000256" key="2">
    <source>
        <dbReference type="SAM" id="SignalP"/>
    </source>
</evidence>
<evidence type="ECO:0000313" key="5">
    <source>
        <dbReference type="RefSeq" id="XP_013413302.1"/>
    </source>
</evidence>
<dbReference type="Proteomes" id="UP000085678">
    <property type="component" value="Unplaced"/>
</dbReference>
<evidence type="ECO:0000259" key="3">
    <source>
        <dbReference type="PROSITE" id="PS50041"/>
    </source>
</evidence>
<feature type="region of interest" description="Disordered" evidence="1">
    <location>
        <begin position="107"/>
        <end position="162"/>
    </location>
</feature>
<dbReference type="PROSITE" id="PS50041">
    <property type="entry name" value="C_TYPE_LECTIN_2"/>
    <property type="match status" value="1"/>
</dbReference>
<dbReference type="GeneID" id="106175726"/>
<sequence length="293" mass="32568">MMAHISVFVALVIFVSGTFSDSQNDFLKKMQLYNLTFRIKSMNDMLFKECRKVVDVLGTHSLIGRRQSGQSATYDIDLELALARANLDHLKNMYLECKAQQQRTVPATTAKTTATNATRVPTTTTTTPTSTQLPTTTTTTTTTTPTTTQLPPTTTKSPKCPPKSESLGGSCYIFMNFKTSWQGAKGYCEQRGGYLAEITSASEQSIMADIMKRNTTVRDHAWIGGNDAQQEGRWRWVSSNTIIDKAFWQPGEPNGSTEQNYLCVKTYGNFIGRLNDCINSANLPFICEFTPNN</sequence>
<dbReference type="InterPro" id="IPR001304">
    <property type="entry name" value="C-type_lectin-like"/>
</dbReference>
<feature type="signal peptide" evidence="2">
    <location>
        <begin position="1"/>
        <end position="20"/>
    </location>
</feature>
<proteinExistence type="predicted"/>
<dbReference type="InParanoid" id="A0A1S3JSK4"/>
<dbReference type="Gene3D" id="3.10.100.10">
    <property type="entry name" value="Mannose-Binding Protein A, subunit A"/>
    <property type="match status" value="1"/>
</dbReference>
<feature type="chain" id="PRO_5010328106" evidence="2">
    <location>
        <begin position="21"/>
        <end position="293"/>
    </location>
</feature>
<reference evidence="5" key="1">
    <citation type="submission" date="2025-08" db="UniProtKB">
        <authorList>
            <consortium name="RefSeq"/>
        </authorList>
    </citation>
    <scope>IDENTIFICATION</scope>
    <source>
        <tissue evidence="5">Gonads</tissue>
    </source>
</reference>
<keyword evidence="2" id="KW-0732">Signal</keyword>
<dbReference type="CDD" id="cd00037">
    <property type="entry name" value="CLECT"/>
    <property type="match status" value="1"/>
</dbReference>
<dbReference type="Pfam" id="PF00059">
    <property type="entry name" value="Lectin_C"/>
    <property type="match status" value="1"/>
</dbReference>
<dbReference type="SUPFAM" id="SSF56436">
    <property type="entry name" value="C-type lectin-like"/>
    <property type="match status" value="1"/>
</dbReference>
<evidence type="ECO:0000256" key="1">
    <source>
        <dbReference type="SAM" id="MobiDB-lite"/>
    </source>
</evidence>
<organism evidence="4 5">
    <name type="scientific">Lingula anatina</name>
    <name type="common">Brachiopod</name>
    <name type="synonym">Lingula unguis</name>
    <dbReference type="NCBI Taxonomy" id="7574"/>
    <lineage>
        <taxon>Eukaryota</taxon>
        <taxon>Metazoa</taxon>
        <taxon>Spiralia</taxon>
        <taxon>Lophotrochozoa</taxon>
        <taxon>Brachiopoda</taxon>
        <taxon>Linguliformea</taxon>
        <taxon>Lingulata</taxon>
        <taxon>Lingulida</taxon>
        <taxon>Linguloidea</taxon>
        <taxon>Lingulidae</taxon>
        <taxon>Lingula</taxon>
    </lineage>
</organism>